<evidence type="ECO:0000256" key="1">
    <source>
        <dbReference type="ARBA" id="ARBA00001954"/>
    </source>
</evidence>
<dbReference type="Pfam" id="PF02373">
    <property type="entry name" value="JmjC"/>
    <property type="match status" value="1"/>
</dbReference>
<dbReference type="SMART" id="SM00028">
    <property type="entry name" value="TPR"/>
    <property type="match status" value="4"/>
</dbReference>
<dbReference type="GO" id="GO:0031490">
    <property type="term" value="F:chromatin DNA binding"/>
    <property type="evidence" value="ECO:0007669"/>
    <property type="project" value="TreeGrafter"/>
</dbReference>
<evidence type="ECO:0000256" key="16">
    <source>
        <dbReference type="SAM" id="MobiDB-lite"/>
    </source>
</evidence>
<dbReference type="PROSITE" id="PS51184">
    <property type="entry name" value="JMJC"/>
    <property type="match status" value="1"/>
</dbReference>
<dbReference type="GO" id="GO:0044666">
    <property type="term" value="C:MLL3/4 complex"/>
    <property type="evidence" value="ECO:0007669"/>
    <property type="project" value="TreeGrafter"/>
</dbReference>
<dbReference type="EC" id="1.14.11.68" evidence="13"/>
<dbReference type="SUPFAM" id="SSF51197">
    <property type="entry name" value="Clavaminate synthase-like"/>
    <property type="match status" value="1"/>
</dbReference>
<dbReference type="GO" id="GO:0000978">
    <property type="term" value="F:RNA polymerase II cis-regulatory region sequence-specific DNA binding"/>
    <property type="evidence" value="ECO:0007669"/>
    <property type="project" value="TreeGrafter"/>
</dbReference>
<dbReference type="InterPro" id="IPR011990">
    <property type="entry name" value="TPR-like_helical_dom_sf"/>
</dbReference>
<feature type="region of interest" description="Disordered" evidence="16">
    <location>
        <begin position="404"/>
        <end position="443"/>
    </location>
</feature>
<evidence type="ECO:0000313" key="19">
    <source>
        <dbReference type="Proteomes" id="UP000291022"/>
    </source>
</evidence>
<keyword evidence="9" id="KW-0560">Oxidoreductase</keyword>
<dbReference type="Pfam" id="PF21326">
    <property type="entry name" value="KDM6_GATAL"/>
    <property type="match status" value="1"/>
</dbReference>
<dbReference type="FunFam" id="2.60.120.650:FF:000002">
    <property type="entry name" value="lysine-specific demethylase 6A isoform X2"/>
    <property type="match status" value="1"/>
</dbReference>
<feature type="compositionally biased region" description="Polar residues" evidence="16">
    <location>
        <begin position="404"/>
        <end position="429"/>
    </location>
</feature>
<dbReference type="Ensembl" id="ENSUAMT00000019648.1">
    <property type="protein sequence ID" value="ENSUAMP00000017558.1"/>
    <property type="gene ID" value="ENSUAMG00000013073.1"/>
</dbReference>
<dbReference type="Pfam" id="PF21322">
    <property type="entry name" value="KDM6_C-hel"/>
    <property type="match status" value="1"/>
</dbReference>
<evidence type="ECO:0000256" key="11">
    <source>
        <dbReference type="ARBA" id="ARBA00023242"/>
    </source>
</evidence>
<keyword evidence="5" id="KW-0479">Metal-binding</keyword>
<comment type="cofactor">
    <cofactor evidence="1">
        <name>Fe(2+)</name>
        <dbReference type="ChEBI" id="CHEBI:29033"/>
    </cofactor>
</comment>
<name>A0A452RFK9_URSAM</name>
<dbReference type="AlphaFoldDB" id="A0A452RFK9"/>
<dbReference type="InterPro" id="IPR051630">
    <property type="entry name" value="Corepressor-Demethylase"/>
</dbReference>
<evidence type="ECO:0000256" key="2">
    <source>
        <dbReference type="ARBA" id="ARBA00001961"/>
    </source>
</evidence>
<feature type="compositionally biased region" description="Pro residues" evidence="16">
    <location>
        <begin position="697"/>
        <end position="710"/>
    </location>
</feature>
<dbReference type="GO" id="GO:0046872">
    <property type="term" value="F:metal ion binding"/>
    <property type="evidence" value="ECO:0007669"/>
    <property type="project" value="UniProtKB-KW"/>
</dbReference>
<dbReference type="InterPro" id="IPR048560">
    <property type="entry name" value="KDM6A_B-like_GATAL"/>
</dbReference>
<reference evidence="19" key="1">
    <citation type="submission" date="2016-06" db="EMBL/GenBank/DDBJ databases">
        <title>De novo assembly and RNA-Seq shows season-dependent expression and editing in black bear kidneys.</title>
        <authorList>
            <person name="Korstanje R."/>
            <person name="Srivastava A."/>
            <person name="Sarsani V.K."/>
            <person name="Sheehan S.M."/>
            <person name="Seger R.L."/>
            <person name="Barter M.E."/>
            <person name="Lindqvist C."/>
            <person name="Brody L.C."/>
            <person name="Mullikin J.C."/>
        </authorList>
    </citation>
    <scope>NUCLEOTIDE SEQUENCE [LARGE SCALE GENOMIC DNA]</scope>
</reference>
<sequence>NLPAQVKAIVLQQLGWMHHNVDLLGDKATKESYAIQYLQKSLEADPNSGQSWYFLGRCYSSIGKVQDAFISYRQSIDKSEASADTWCSIGVLYQQQNQPMDALQAYICAVQLDHGHAAAWMDLGTLYESCNQPQDAIKCYLNATRSKSCSNTSTLAGRIKFLQAQLCNLPQGSLQNKSKLLPSIEEAWSLPIPAELTSRQGAMNTAQQVRSLSQISLSQQSLPVHMITSSQVDGPSSPAKKKRTSNFCFTHVSFLKCMFFNIEILNIIIYKGMYRLHIFKVTQAGFSFLFLKMGQTGQTTGIPNGPIANSSLPTNFISSQQPHSTLPREPSVSQPEVRSACFEKPLASGPFAGGCAPFGTSKSLESTDIILVGNNYVTGNGSNGNVPYLQPNILTLPHNCTNLTSSTEEPWRKQLSNSTQGLHKGQSSHLAGPNDEQPPISTGPAQYLQAASTAIQKQTGIRTLPSNSVTQGAALNHLSSHIPTSGGQQGITFTKESKPSGNRSLVPEISRHVGDKPNGCAGVKGLSNHVQQLMAEPVCSPNHGDSTSPNVQISDNPQVSALLVGKASDSGGSGACDKVNNFYPTICTKTNDSVASSPSSVISTTTPSPKSTEQTATHRVSSLNSPHSRLHTLNGEGLENSQSSIKTDLPIISQKPGPHIIPSMSVSIYSSSSEVLKACRNLGKNGLSNSHILLDKCPPPRPPTSPYPPLPKDKLNPPTPSIYLETKRDAFFPPLHQFCTNPKNPVTVIRGLAGALKLDLGLFSTKTLVEANNEHTVEVRTQLLQPADENWDPTGTKKIWRCESNRSHTTIAKYAQYQASSFQESLRVSIYFLEIIFSGRRRKGPFKTIKFGTNIDLSDDKKWKLQLHELTKLPAFVRVVSAGNLLSHLGHTVLGMNTVQLYMKVPGSRTPGHQENNNFCSVNINIGPGDCEWFVVPEDYWGVLNDFCEKNNLNFLMSSWWPNLEDLYEANVPVYRFIQRPGDLVWINAGTVHWVQAVGWCNNIAWNVGPLTACQYKLAVERYEWNRLQSVKSVVPMVHLSWNMARNIKVSDPKLFEMIKYCLLKILKQCQTLREALITAGKEVIWHGRTNDEPAHYCSICEVEVFDLLFVTNESNSQKTYIVHCQDCARKTSGTLDNFVVLEQYKMEDLIQVYDQFTLAPSLSSSS</sequence>
<dbReference type="PANTHER" id="PTHR14017">
    <property type="entry name" value="LYSINE-SPECIFIC DEMETHYLASE"/>
    <property type="match status" value="1"/>
</dbReference>
<feature type="repeat" description="TPR" evidence="15">
    <location>
        <begin position="83"/>
        <end position="116"/>
    </location>
</feature>
<dbReference type="InterPro" id="IPR003347">
    <property type="entry name" value="JmjC_dom"/>
</dbReference>
<keyword evidence="11" id="KW-0539">Nucleus</keyword>
<feature type="region of interest" description="Disordered" evidence="16">
    <location>
        <begin position="478"/>
        <end position="505"/>
    </location>
</feature>
<feature type="compositionally biased region" description="Polar residues" evidence="16">
    <location>
        <begin position="478"/>
        <end position="503"/>
    </location>
</feature>
<dbReference type="FunFam" id="2.10.110.20:FF:000001">
    <property type="entry name" value="lysine-specific demethylase 6A isoform X2"/>
    <property type="match status" value="1"/>
</dbReference>
<evidence type="ECO:0000313" key="18">
    <source>
        <dbReference type="Ensembl" id="ENSUAMP00000017558.1"/>
    </source>
</evidence>
<evidence type="ECO:0000256" key="8">
    <source>
        <dbReference type="ARBA" id="ARBA00022964"/>
    </source>
</evidence>
<feature type="region of interest" description="Disordered" evidence="16">
    <location>
        <begin position="693"/>
        <end position="716"/>
    </location>
</feature>
<dbReference type="FunFam" id="1.25.40.10:FF:000022">
    <property type="entry name" value="lysine-specific demethylase 6A isoform X1"/>
    <property type="match status" value="1"/>
</dbReference>
<evidence type="ECO:0000256" key="6">
    <source>
        <dbReference type="ARBA" id="ARBA00022833"/>
    </source>
</evidence>
<comment type="subcellular location">
    <subcellularLocation>
        <location evidence="3">Nucleus</location>
    </subcellularLocation>
</comment>
<dbReference type="FunFam" id="1.20.58.1370:FF:000001">
    <property type="entry name" value="lysine-specific demethylase 6A isoform X2"/>
    <property type="match status" value="1"/>
</dbReference>
<reference evidence="18" key="2">
    <citation type="submission" date="2025-08" db="UniProtKB">
        <authorList>
            <consortium name="Ensembl"/>
        </authorList>
    </citation>
    <scope>IDENTIFICATION</scope>
</reference>
<proteinExistence type="inferred from homology"/>
<reference evidence="18" key="3">
    <citation type="submission" date="2025-09" db="UniProtKB">
        <authorList>
            <consortium name="Ensembl"/>
        </authorList>
    </citation>
    <scope>IDENTIFICATION</scope>
</reference>
<dbReference type="FunFam" id="1.20.58.1370:FF:000002">
    <property type="entry name" value="lysine-specific demethylase 6A isoform X6"/>
    <property type="match status" value="1"/>
</dbReference>
<comment type="catalytic activity">
    <reaction evidence="14">
        <text>N(6),N(6),N(6)-trimethyl-L-lysyl(27)-[histone H3] + 2 2-oxoglutarate + 2 O2 = N(6)-methyl-L-lysyl(27)-[histone H3] + 2 formaldehyde + 2 succinate + 2 CO2</text>
        <dbReference type="Rhea" id="RHEA:60224"/>
        <dbReference type="Rhea" id="RHEA-COMP:15535"/>
        <dbReference type="Rhea" id="RHEA-COMP:15544"/>
        <dbReference type="ChEBI" id="CHEBI:15379"/>
        <dbReference type="ChEBI" id="CHEBI:16526"/>
        <dbReference type="ChEBI" id="CHEBI:16810"/>
        <dbReference type="ChEBI" id="CHEBI:16842"/>
        <dbReference type="ChEBI" id="CHEBI:30031"/>
        <dbReference type="ChEBI" id="CHEBI:61929"/>
        <dbReference type="ChEBI" id="CHEBI:61961"/>
        <dbReference type="EC" id="1.14.11.68"/>
    </reaction>
</comment>
<evidence type="ECO:0000256" key="15">
    <source>
        <dbReference type="PROSITE-ProRule" id="PRU00339"/>
    </source>
</evidence>
<evidence type="ECO:0000259" key="17">
    <source>
        <dbReference type="PROSITE" id="PS51184"/>
    </source>
</evidence>
<evidence type="ECO:0000256" key="4">
    <source>
        <dbReference type="ARBA" id="ARBA00022553"/>
    </source>
</evidence>
<evidence type="ECO:0000256" key="9">
    <source>
        <dbReference type="ARBA" id="ARBA00023002"/>
    </source>
</evidence>
<feature type="region of interest" description="Disordered" evidence="16">
    <location>
        <begin position="593"/>
        <end position="644"/>
    </location>
</feature>
<dbReference type="Gene3D" id="2.10.110.20">
    <property type="match status" value="1"/>
</dbReference>
<dbReference type="PANTHER" id="PTHR14017:SF25">
    <property type="entry name" value="HISTONE DEMETHYLASE UTY"/>
    <property type="match status" value="1"/>
</dbReference>
<comment type="cofactor">
    <cofactor evidence="2">
        <name>L-ascorbate</name>
        <dbReference type="ChEBI" id="CHEBI:38290"/>
    </cofactor>
</comment>
<dbReference type="Gene3D" id="2.60.120.650">
    <property type="entry name" value="Cupin"/>
    <property type="match status" value="1"/>
</dbReference>
<feature type="compositionally biased region" description="Polar residues" evidence="16">
    <location>
        <begin position="613"/>
        <end position="627"/>
    </location>
</feature>
<keyword evidence="15" id="KW-0802">TPR repeat</keyword>
<accession>A0A452RFK9</accession>
<dbReference type="GO" id="GO:0071558">
    <property type="term" value="F:histone H3K27me2/H3K27me3 demethylase activity"/>
    <property type="evidence" value="ECO:0007669"/>
    <property type="project" value="UniProtKB-EC"/>
</dbReference>
<evidence type="ECO:0000256" key="10">
    <source>
        <dbReference type="ARBA" id="ARBA00023004"/>
    </source>
</evidence>
<evidence type="ECO:0000256" key="7">
    <source>
        <dbReference type="ARBA" id="ARBA00022853"/>
    </source>
</evidence>
<dbReference type="Proteomes" id="UP000291022">
    <property type="component" value="Unassembled WGS sequence"/>
</dbReference>
<dbReference type="GeneTree" id="ENSGT00940000155202"/>
<dbReference type="PROSITE" id="PS50005">
    <property type="entry name" value="TPR"/>
    <property type="match status" value="1"/>
</dbReference>
<dbReference type="SMART" id="SM00558">
    <property type="entry name" value="JmjC"/>
    <property type="match status" value="1"/>
</dbReference>
<keyword evidence="4" id="KW-0597">Phosphoprotein</keyword>
<dbReference type="GO" id="GO:0007507">
    <property type="term" value="P:heart development"/>
    <property type="evidence" value="ECO:0007669"/>
    <property type="project" value="TreeGrafter"/>
</dbReference>
<dbReference type="InterPro" id="IPR019734">
    <property type="entry name" value="TPR_rpt"/>
</dbReference>
<dbReference type="SUPFAM" id="SSF48452">
    <property type="entry name" value="TPR-like"/>
    <property type="match status" value="1"/>
</dbReference>
<keyword evidence="19" id="KW-1185">Reference proteome</keyword>
<evidence type="ECO:0000256" key="12">
    <source>
        <dbReference type="ARBA" id="ARBA00034483"/>
    </source>
</evidence>
<evidence type="ECO:0000256" key="14">
    <source>
        <dbReference type="ARBA" id="ARBA00048695"/>
    </source>
</evidence>
<comment type="similarity">
    <text evidence="12">Belongs to the UTX family.</text>
</comment>
<evidence type="ECO:0000256" key="13">
    <source>
        <dbReference type="ARBA" id="ARBA00034525"/>
    </source>
</evidence>
<dbReference type="Gene3D" id="1.25.40.10">
    <property type="entry name" value="Tetratricopeptide repeat domain"/>
    <property type="match status" value="1"/>
</dbReference>
<dbReference type="InterPro" id="IPR048562">
    <property type="entry name" value="KDM6A_B-like_C-hel"/>
</dbReference>
<evidence type="ECO:0000256" key="3">
    <source>
        <dbReference type="ARBA" id="ARBA00004123"/>
    </source>
</evidence>
<keyword evidence="7" id="KW-0156">Chromatin regulator</keyword>
<keyword evidence="10" id="KW-0408">Iron</keyword>
<feature type="compositionally biased region" description="Low complexity" evidence="16">
    <location>
        <begin position="593"/>
        <end position="612"/>
    </location>
</feature>
<dbReference type="InterPro" id="IPR046941">
    <property type="entry name" value="KDM6_GATAL_sf"/>
</dbReference>
<organism evidence="18 19">
    <name type="scientific">Ursus americanus</name>
    <name type="common">American black bear</name>
    <name type="synonym">Euarctos americanus</name>
    <dbReference type="NCBI Taxonomy" id="9643"/>
    <lineage>
        <taxon>Eukaryota</taxon>
        <taxon>Metazoa</taxon>
        <taxon>Chordata</taxon>
        <taxon>Craniata</taxon>
        <taxon>Vertebrata</taxon>
        <taxon>Euteleostomi</taxon>
        <taxon>Mammalia</taxon>
        <taxon>Eutheria</taxon>
        <taxon>Laurasiatheria</taxon>
        <taxon>Carnivora</taxon>
        <taxon>Caniformia</taxon>
        <taxon>Ursidae</taxon>
        <taxon>Ursus</taxon>
    </lineage>
</organism>
<dbReference type="GO" id="GO:0010468">
    <property type="term" value="P:regulation of gene expression"/>
    <property type="evidence" value="ECO:0007669"/>
    <property type="project" value="TreeGrafter"/>
</dbReference>
<feature type="domain" description="JmjC" evidence="17">
    <location>
        <begin position="862"/>
        <end position="1025"/>
    </location>
</feature>
<protein>
    <recommendedName>
        <fullName evidence="13">[histone H3]-trimethyl-L-lysine(27) demethylase</fullName>
        <ecNumber evidence="13">1.14.11.68</ecNumber>
    </recommendedName>
</protein>
<evidence type="ECO:0000256" key="5">
    <source>
        <dbReference type="ARBA" id="ARBA00022723"/>
    </source>
</evidence>
<keyword evidence="6" id="KW-0862">Zinc</keyword>
<dbReference type="Gene3D" id="1.20.58.1370">
    <property type="match status" value="2"/>
</dbReference>
<keyword evidence="8" id="KW-0223">Dioxygenase</keyword>